<sequence length="159" mass="17809">MNYWNQKDGDPDSLLCPPVPDPLQFPLPPLRKIYGPPPYPLGFKLCKVSGHYGALFAPIPGYKYAEPEIKSEPFVGVKEQTQIVNPIPREINIRSNIAIPNPLLYHSYNCLPPHQLLALQNDILHALAPFNLANRNWPANRTGNPFFAPPGLQRKPLNG</sequence>
<proteinExistence type="predicted"/>
<name>A0A1I7TLL5_9PELO</name>
<dbReference type="WBParaSite" id="Csp11.Scaffold628.g7134.t1">
    <property type="protein sequence ID" value="Csp11.Scaffold628.g7134.t1"/>
    <property type="gene ID" value="Csp11.Scaffold628.g7134"/>
</dbReference>
<organism evidence="1 2">
    <name type="scientific">Caenorhabditis tropicalis</name>
    <dbReference type="NCBI Taxonomy" id="1561998"/>
    <lineage>
        <taxon>Eukaryota</taxon>
        <taxon>Metazoa</taxon>
        <taxon>Ecdysozoa</taxon>
        <taxon>Nematoda</taxon>
        <taxon>Chromadorea</taxon>
        <taxon>Rhabditida</taxon>
        <taxon>Rhabditina</taxon>
        <taxon>Rhabditomorpha</taxon>
        <taxon>Rhabditoidea</taxon>
        <taxon>Rhabditidae</taxon>
        <taxon>Peloderinae</taxon>
        <taxon>Caenorhabditis</taxon>
    </lineage>
</organism>
<evidence type="ECO:0000313" key="1">
    <source>
        <dbReference type="Proteomes" id="UP000095282"/>
    </source>
</evidence>
<protein>
    <submittedName>
        <fullName evidence="2">Proline rich 1</fullName>
    </submittedName>
</protein>
<dbReference type="AlphaFoldDB" id="A0A1I7TLL5"/>
<evidence type="ECO:0000313" key="2">
    <source>
        <dbReference type="WBParaSite" id="Csp11.Scaffold628.g7134.t1"/>
    </source>
</evidence>
<dbReference type="Proteomes" id="UP000095282">
    <property type="component" value="Unplaced"/>
</dbReference>
<keyword evidence="1" id="KW-1185">Reference proteome</keyword>
<dbReference type="eggNOG" id="ENOG502TKF0">
    <property type="taxonomic scope" value="Eukaryota"/>
</dbReference>
<reference evidence="2" key="1">
    <citation type="submission" date="2016-11" db="UniProtKB">
        <authorList>
            <consortium name="WormBaseParasite"/>
        </authorList>
    </citation>
    <scope>IDENTIFICATION</scope>
</reference>
<accession>A0A1I7TLL5</accession>